<evidence type="ECO:0000313" key="3">
    <source>
        <dbReference type="Proteomes" id="UP000041254"/>
    </source>
</evidence>
<evidence type="ECO:0000256" key="1">
    <source>
        <dbReference type="SAM" id="MobiDB-lite"/>
    </source>
</evidence>
<dbReference type="InterPro" id="IPR016024">
    <property type="entry name" value="ARM-type_fold"/>
</dbReference>
<proteinExistence type="predicted"/>
<feature type="compositionally biased region" description="Basic and acidic residues" evidence="1">
    <location>
        <begin position="13"/>
        <end position="24"/>
    </location>
</feature>
<dbReference type="InParanoid" id="A0A0G4F244"/>
<gene>
    <name evidence="2" type="ORF">Vbra_14262</name>
</gene>
<reference evidence="2 3" key="1">
    <citation type="submission" date="2014-11" db="EMBL/GenBank/DDBJ databases">
        <authorList>
            <person name="Zhu J."/>
            <person name="Qi W."/>
            <person name="Song R."/>
        </authorList>
    </citation>
    <scope>NUCLEOTIDE SEQUENCE [LARGE SCALE GENOMIC DNA]</scope>
</reference>
<accession>A0A0G4F244</accession>
<protein>
    <submittedName>
        <fullName evidence="2">Uncharacterized protein</fullName>
    </submittedName>
</protein>
<name>A0A0G4F244_VITBC</name>
<evidence type="ECO:0000313" key="2">
    <source>
        <dbReference type="EMBL" id="CEM05419.1"/>
    </source>
</evidence>
<feature type="region of interest" description="Disordered" evidence="1">
    <location>
        <begin position="1"/>
        <end position="33"/>
    </location>
</feature>
<keyword evidence="3" id="KW-1185">Reference proteome</keyword>
<organism evidence="2 3">
    <name type="scientific">Vitrella brassicaformis (strain CCMP3155)</name>
    <dbReference type="NCBI Taxonomy" id="1169540"/>
    <lineage>
        <taxon>Eukaryota</taxon>
        <taxon>Sar</taxon>
        <taxon>Alveolata</taxon>
        <taxon>Colpodellida</taxon>
        <taxon>Vitrellaceae</taxon>
        <taxon>Vitrella</taxon>
    </lineage>
</organism>
<dbReference type="SUPFAM" id="SSF48371">
    <property type="entry name" value="ARM repeat"/>
    <property type="match status" value="1"/>
</dbReference>
<sequence length="528" mass="56505">MSGHRGPPFPLGKPHDRFRDWHETDDLDSGIMGRGMGTVPGMSPHRAGSDPYGEEPVYRGVAAVSSPALPSDLMGGGMGGSGKDGMAAGRPHLYSKQRPSQGFVGGLQSGPLSPHFGLQSKHDMRVLEHEARLESEQAWRYFNPFYHPNVPSTPDSPFFRLNATTLFLRSQRGDAGASGSPLACEIANQLMNDLESEALIPCDVTAVPDIFQIKGTFFVESQAVLIALNFYVHQHRLVLEASRWMGDSVSFVVVFEKLRKRLDGLGYLDKDSDAASLLQQGASTMAGTSEYSRTSVCLTPLQPGGEPSNCMAVDSMRDETELEGVIDDMMAAEGQMGGGERGADLGRGEAQQGLVEGLSSASLLKPIVEMAESGEQHLAEEAASMIAQITMRDPSLVVPGAPSLLSSLQSLVSEEGLQLMAMMLGAEHDQVAILYPILLAIQNILKTPRTDGSSLGEVLVQSLASPLGDLLRRCVEKQGPHIIRKRAAQILDTAESEGFLTPAHEQSLCAELCGGAPTLSTALKQLMA</sequence>
<dbReference type="EMBL" id="CDMY01000357">
    <property type="protein sequence ID" value="CEM05419.1"/>
    <property type="molecule type" value="Genomic_DNA"/>
</dbReference>
<dbReference type="Proteomes" id="UP000041254">
    <property type="component" value="Unassembled WGS sequence"/>
</dbReference>
<dbReference type="VEuPathDB" id="CryptoDB:Vbra_14262"/>
<dbReference type="AlphaFoldDB" id="A0A0G4F244"/>